<name>A0ABS3ASF4_9BACT</name>
<accession>A0ABS3ASF4</accession>
<keyword evidence="1" id="KW-0472">Membrane</keyword>
<keyword evidence="1" id="KW-0812">Transmembrane</keyword>
<feature type="transmembrane region" description="Helical" evidence="1">
    <location>
        <begin position="118"/>
        <end position="136"/>
    </location>
</feature>
<sequence length="324" mass="36100">MCQTKSKLIPKLSRRSLSWIIVLAVIGAGTTLVQVVYQVINDSIICLNQGCSVVESLLRIPPIWFNGVGTFFFISLLLCAIASRFRPGAEGVLRLLLLLGVAAEGVLFSYQAFVAQTFCSYCLFICFLIIIMNILAGWRQACLAVLLFTTELIIFSLLQFHDPEAGTESLNLNHGTYAVKRSISSQKQLYLLFSTSCPQCQMVLDLLRTSTQCEVRFNPVKHLDTMVLPDLDPMDSWDPNINASTLKILGIDTIPVLVEKSGNGMRFIRGGRDIMAYLKENCVEPLPVVRKSMNSFLPFDLANEDECRIDVDCSEQTEPPAYLP</sequence>
<proteinExistence type="predicted"/>
<comment type="caution">
    <text evidence="2">The sequence shown here is derived from an EMBL/GenBank/DDBJ whole genome shotgun (WGS) entry which is preliminary data.</text>
</comment>
<dbReference type="Gene3D" id="1.20.1440.130">
    <property type="entry name" value="VKOR domain"/>
    <property type="match status" value="1"/>
</dbReference>
<gene>
    <name evidence="2" type="ORF">JYU06_00810</name>
</gene>
<organism evidence="2 3">
    <name type="scientific">Desulfotalea psychrophila</name>
    <dbReference type="NCBI Taxonomy" id="84980"/>
    <lineage>
        <taxon>Bacteria</taxon>
        <taxon>Pseudomonadati</taxon>
        <taxon>Thermodesulfobacteriota</taxon>
        <taxon>Desulfobulbia</taxon>
        <taxon>Desulfobulbales</taxon>
        <taxon>Desulfocapsaceae</taxon>
        <taxon>Desulfotalea</taxon>
    </lineage>
</organism>
<dbReference type="CDD" id="cd12921">
    <property type="entry name" value="VKOR_4"/>
    <property type="match status" value="1"/>
</dbReference>
<feature type="transmembrane region" description="Helical" evidence="1">
    <location>
        <begin position="95"/>
        <end position="112"/>
    </location>
</feature>
<evidence type="ECO:0000313" key="2">
    <source>
        <dbReference type="EMBL" id="MBN4068053.1"/>
    </source>
</evidence>
<dbReference type="Proteomes" id="UP000717534">
    <property type="component" value="Unassembled WGS sequence"/>
</dbReference>
<feature type="transmembrane region" description="Helical" evidence="1">
    <location>
        <begin position="63"/>
        <end position="83"/>
    </location>
</feature>
<dbReference type="EMBL" id="JAFITO010000003">
    <property type="protein sequence ID" value="MBN4068053.1"/>
    <property type="molecule type" value="Genomic_DNA"/>
</dbReference>
<evidence type="ECO:0000256" key="1">
    <source>
        <dbReference type="SAM" id="Phobius"/>
    </source>
</evidence>
<protein>
    <submittedName>
        <fullName evidence="2">Vitamin K epoxide reductase family protein</fullName>
    </submittedName>
</protein>
<keyword evidence="1" id="KW-1133">Transmembrane helix</keyword>
<feature type="transmembrane region" description="Helical" evidence="1">
    <location>
        <begin position="143"/>
        <end position="161"/>
    </location>
</feature>
<feature type="transmembrane region" description="Helical" evidence="1">
    <location>
        <begin position="20"/>
        <end position="40"/>
    </location>
</feature>
<reference evidence="2 3" key="1">
    <citation type="submission" date="2021-02" db="EMBL/GenBank/DDBJ databases">
        <title>Activity-based single-cell genomes from oceanic crustal fluid captures similar information to metagenomic and metatranscriptomic surveys with orders of magnitude less sampling.</title>
        <authorList>
            <person name="D'Angelo T.S."/>
            <person name="Orcutt B.N."/>
        </authorList>
    </citation>
    <scope>NUCLEOTIDE SEQUENCE [LARGE SCALE GENOMIC DNA]</scope>
    <source>
        <strain evidence="2">AH-315-G02</strain>
    </source>
</reference>
<keyword evidence="3" id="KW-1185">Reference proteome</keyword>
<dbReference type="InterPro" id="IPR038354">
    <property type="entry name" value="VKOR_sf"/>
</dbReference>
<evidence type="ECO:0000313" key="3">
    <source>
        <dbReference type="Proteomes" id="UP000717534"/>
    </source>
</evidence>